<dbReference type="InterPro" id="IPR015943">
    <property type="entry name" value="WD40/YVTN_repeat-like_dom_sf"/>
</dbReference>
<dbReference type="Gene3D" id="2.130.10.10">
    <property type="entry name" value="YVTN repeat-like/Quinoprotein amine dehydrogenase"/>
    <property type="match status" value="4"/>
</dbReference>
<dbReference type="AlphaFoldDB" id="A0A9R0D0C2"/>
<dbReference type="Pfam" id="PF00400">
    <property type="entry name" value="WD40"/>
    <property type="match status" value="8"/>
</dbReference>
<keyword evidence="9" id="KW-0677">Repeat</keyword>
<evidence type="ECO:0000256" key="3">
    <source>
        <dbReference type="ARBA" id="ARBA00005043"/>
    </source>
</evidence>
<evidence type="ECO:0000256" key="4">
    <source>
        <dbReference type="ARBA" id="ARBA00005881"/>
    </source>
</evidence>
<dbReference type="InterPro" id="IPR001680">
    <property type="entry name" value="WD40_rpt"/>
</dbReference>
<sequence length="778" mass="86113">MTGKMKINVEQVYTSVACNRTPEIIDWNGQGVICFGATNSVVIYDTNLRGTDPLKVLSHHKSQVNTVKWLRKPDGSCTELISGSADKTAAIWSLVDGVWKVTNSLAGHTDGVTCIHGIYNGDELLVYTGSIDSTVRVWERKDGVTVHKQTINLNSGLCLTLHAHILPTSHKPILFCALDDHKIHVFVGDEYHRVHTLAGHEDWVRGLDVQDVDNSTIMLASASQDTYIRLWRIEKHVKQQVTKGIKVEEKLFPAYEEDWSVKLEAVLAGHEGWVYGVQWQPPALGELNKKPIYRLLSSSLDKTVIIWEPESSPSKGEGDGVWVERVRVGEVGGNGLGFYGSKFGPGGNSFLAHGYNGSFHIWRCCKETGQWQPSVVCGGHFSAVEDVKWERQGRYLMSVSADQTTRVHAPWRTELGTEWHEIARPQVHGYDLSSLALVSSTIFASAAEEKVIRVFKAPHNFVQNYRNITGEVIEGDTGGPEGAAVPSLGLSNKAVFIGEDEQGDADDDNDGYFVPVDMSEPPTEETLMQHTLWPELQKLYGHGYEVYSLAASPDGTLLASACKATTAEHAAVLLWDTTTWEQKQKLVSHQLTATQLAFSPNSQYLVSVSRDRRWTLYQRQQDTDSFEIIANTDRNNGVHTRIIWCCAWTQDSKAFATGSRDGKVCIWSEMGPTNTSLGAHGLLGEALEVKNMAVTALDFAPHDGPGLILAVGFETGVIRIYHFTVEGWFLLQELDNSAAHHLAVKRLTFKATEGNKMMLASCGSDHLVRIYSIDIISE</sequence>
<keyword evidence="12" id="KW-1185">Reference proteome</keyword>
<evidence type="ECO:0000256" key="1">
    <source>
        <dbReference type="ARBA" id="ARBA00004123"/>
    </source>
</evidence>
<evidence type="ECO:0000256" key="10">
    <source>
        <dbReference type="ARBA" id="ARBA00023242"/>
    </source>
</evidence>
<comment type="subcellular location">
    <subcellularLocation>
        <location evidence="2">Cytoplasm</location>
    </subcellularLocation>
    <subcellularLocation>
        <location evidence="1">Nucleus</location>
    </subcellularLocation>
</comment>
<keyword evidence="10" id="KW-0539">Nucleus</keyword>
<dbReference type="Proteomes" id="UP000829999">
    <property type="component" value="Chromosome 23"/>
</dbReference>
<feature type="repeat" description="WD" evidence="11">
    <location>
        <begin position="197"/>
        <end position="234"/>
    </location>
</feature>
<evidence type="ECO:0000256" key="11">
    <source>
        <dbReference type="PROSITE-ProRule" id="PRU00221"/>
    </source>
</evidence>
<proteinExistence type="inferred from homology"/>
<evidence type="ECO:0000256" key="9">
    <source>
        <dbReference type="ARBA" id="ARBA00022737"/>
    </source>
</evidence>
<keyword evidence="7 11" id="KW-0853">WD repeat</keyword>
<comment type="pathway">
    <text evidence="3">tRNA modification; 5-methoxycarbonylmethyl-2-thiouridine-tRNA biosynthesis.</text>
</comment>
<dbReference type="PRINTS" id="PR00320">
    <property type="entry name" value="GPROTEINBRPT"/>
</dbReference>
<dbReference type="FunFam" id="2.130.10.10:FF:000400">
    <property type="entry name" value="Elongator acetyltransferase complex subunit 2"/>
    <property type="match status" value="1"/>
</dbReference>
<feature type="repeat" description="WD" evidence="11">
    <location>
        <begin position="105"/>
        <end position="148"/>
    </location>
</feature>
<dbReference type="PROSITE" id="PS50082">
    <property type="entry name" value="WD_REPEATS_2"/>
    <property type="match status" value="3"/>
</dbReference>
<comment type="similarity">
    <text evidence="4">Belongs to the WD repeat ELP2 family.</text>
</comment>
<evidence type="ECO:0000256" key="6">
    <source>
        <dbReference type="ARBA" id="ARBA00022490"/>
    </source>
</evidence>
<dbReference type="OrthoDB" id="27911at2759"/>
<evidence type="ECO:0000256" key="2">
    <source>
        <dbReference type="ARBA" id="ARBA00004496"/>
    </source>
</evidence>
<name>A0A9R0D0C2_SPOFR</name>
<protein>
    <recommendedName>
        <fullName evidence="5">Elongator complex protein 2</fullName>
    </recommendedName>
</protein>
<dbReference type="GO" id="GO:0005634">
    <property type="term" value="C:nucleus"/>
    <property type="evidence" value="ECO:0007669"/>
    <property type="project" value="UniProtKB-SubCell"/>
</dbReference>
<dbReference type="InterPro" id="IPR036322">
    <property type="entry name" value="WD40_repeat_dom_sf"/>
</dbReference>
<dbReference type="InterPro" id="IPR037289">
    <property type="entry name" value="Elp2"/>
</dbReference>
<dbReference type="GO" id="GO:0002098">
    <property type="term" value="P:tRNA wobble uridine modification"/>
    <property type="evidence" value="ECO:0007669"/>
    <property type="project" value="InterPro"/>
</dbReference>
<reference evidence="13" key="1">
    <citation type="submission" date="2025-08" db="UniProtKB">
        <authorList>
            <consortium name="RefSeq"/>
        </authorList>
    </citation>
    <scope>IDENTIFICATION</scope>
    <source>
        <tissue evidence="13">Whole larval tissue</tissue>
    </source>
</reference>
<dbReference type="CTD" id="55250"/>
<dbReference type="PANTHER" id="PTHR44111:SF1">
    <property type="entry name" value="ELONGATOR COMPLEX PROTEIN 2"/>
    <property type="match status" value="1"/>
</dbReference>
<dbReference type="InterPro" id="IPR020472">
    <property type="entry name" value="WD40_PAC1"/>
</dbReference>
<evidence type="ECO:0000256" key="7">
    <source>
        <dbReference type="ARBA" id="ARBA00022574"/>
    </source>
</evidence>
<organism evidence="12 13">
    <name type="scientific">Spodoptera frugiperda</name>
    <name type="common">Fall armyworm</name>
    <dbReference type="NCBI Taxonomy" id="7108"/>
    <lineage>
        <taxon>Eukaryota</taxon>
        <taxon>Metazoa</taxon>
        <taxon>Ecdysozoa</taxon>
        <taxon>Arthropoda</taxon>
        <taxon>Hexapoda</taxon>
        <taxon>Insecta</taxon>
        <taxon>Pterygota</taxon>
        <taxon>Neoptera</taxon>
        <taxon>Endopterygota</taxon>
        <taxon>Lepidoptera</taxon>
        <taxon>Glossata</taxon>
        <taxon>Ditrysia</taxon>
        <taxon>Noctuoidea</taxon>
        <taxon>Noctuidae</taxon>
        <taxon>Amphipyrinae</taxon>
        <taxon>Spodoptera</taxon>
    </lineage>
</organism>
<dbReference type="SUPFAM" id="SSF50978">
    <property type="entry name" value="WD40 repeat-like"/>
    <property type="match status" value="3"/>
</dbReference>
<dbReference type="GO" id="GO:0005737">
    <property type="term" value="C:cytoplasm"/>
    <property type="evidence" value="ECO:0007669"/>
    <property type="project" value="UniProtKB-SubCell"/>
</dbReference>
<keyword evidence="6" id="KW-0963">Cytoplasm</keyword>
<gene>
    <name evidence="13" type="primary">LOC118266667</name>
</gene>
<dbReference type="PANTHER" id="PTHR44111">
    <property type="entry name" value="ELONGATOR COMPLEX PROTEIN 2"/>
    <property type="match status" value="1"/>
</dbReference>
<dbReference type="RefSeq" id="XP_035436032.2">
    <property type="nucleotide sequence ID" value="XM_035580139.2"/>
</dbReference>
<evidence type="ECO:0000313" key="13">
    <source>
        <dbReference type="RefSeq" id="XP_035436032.2"/>
    </source>
</evidence>
<dbReference type="SMART" id="SM00320">
    <property type="entry name" value="WD40"/>
    <property type="match status" value="11"/>
</dbReference>
<evidence type="ECO:0000313" key="12">
    <source>
        <dbReference type="Proteomes" id="UP000829999"/>
    </source>
</evidence>
<accession>A0A9R0D0C2</accession>
<dbReference type="GO" id="GO:0033588">
    <property type="term" value="C:elongator holoenzyme complex"/>
    <property type="evidence" value="ECO:0007669"/>
    <property type="project" value="InterPro"/>
</dbReference>
<keyword evidence="8" id="KW-0819">tRNA processing</keyword>
<feature type="repeat" description="WD" evidence="11">
    <location>
        <begin position="636"/>
        <end position="668"/>
    </location>
</feature>
<evidence type="ECO:0000256" key="5">
    <source>
        <dbReference type="ARBA" id="ARBA00020267"/>
    </source>
</evidence>
<evidence type="ECO:0000256" key="8">
    <source>
        <dbReference type="ARBA" id="ARBA00022694"/>
    </source>
</evidence>
<dbReference type="GeneID" id="118266667"/>